<dbReference type="AlphaFoldDB" id="A0A0D2JBJ6"/>
<comment type="similarity">
    <text evidence="5">Belongs to the ABC-2 integral membrane protein family.</text>
</comment>
<accession>A0A0D2JBJ6</accession>
<gene>
    <name evidence="7" type="ORF">X474_15625</name>
</gene>
<evidence type="ECO:0000256" key="1">
    <source>
        <dbReference type="ARBA" id="ARBA00004141"/>
    </source>
</evidence>
<feature type="transmembrane region" description="Helical" evidence="5">
    <location>
        <begin position="103"/>
        <end position="122"/>
    </location>
</feature>
<evidence type="ECO:0000256" key="4">
    <source>
        <dbReference type="ARBA" id="ARBA00023136"/>
    </source>
</evidence>
<feature type="transmembrane region" description="Helical" evidence="5">
    <location>
        <begin position="21"/>
        <end position="41"/>
    </location>
</feature>
<dbReference type="InterPro" id="IPR051784">
    <property type="entry name" value="Nod_factor_ABC_transporter"/>
</dbReference>
<evidence type="ECO:0000256" key="3">
    <source>
        <dbReference type="ARBA" id="ARBA00022989"/>
    </source>
</evidence>
<dbReference type="OrthoDB" id="9788252at2"/>
<feature type="transmembrane region" description="Helical" evidence="5">
    <location>
        <begin position="53"/>
        <end position="73"/>
    </location>
</feature>
<evidence type="ECO:0000259" key="6">
    <source>
        <dbReference type="PROSITE" id="PS51012"/>
    </source>
</evidence>
<dbReference type="STRING" id="1429043.X474_15625"/>
<proteinExistence type="inferred from homology"/>
<sequence>MIQFSRTMAIGRKDMESYYTKPPLVTWALLFPAVLMLAVFVKDPAGYLKVAPGIIAMTLLFGCTSMAAIVITFEKRTKTLRRLLLTPVSNETILFGKAGSASAYGLATTFVLTLGLILFLGLPMASPAWFILGLILGACVFSLLGIIASVMVQEVFEAMTLMNFFRFPTLFISGVFMPLAAFPAWLLPLAMISPLTYVAELLRYGISGEAWFHHPLIPASVLAAFLAASWVIALKAFKNRATR</sequence>
<reference evidence="7 8" key="1">
    <citation type="submission" date="2013-11" db="EMBL/GenBank/DDBJ databases">
        <title>Metagenomic analysis of a methanogenic consortium involved in long chain n-alkane degradation.</title>
        <authorList>
            <person name="Davidova I.A."/>
            <person name="Callaghan A.V."/>
            <person name="Wawrik B."/>
            <person name="Pruitt S."/>
            <person name="Marks C."/>
            <person name="Duncan K.E."/>
            <person name="Suflita J.M."/>
        </authorList>
    </citation>
    <scope>NUCLEOTIDE SEQUENCE [LARGE SCALE GENOMIC DNA]</scope>
    <source>
        <strain evidence="7 8">SPR</strain>
    </source>
</reference>
<keyword evidence="4 5" id="KW-0472">Membrane</keyword>
<keyword evidence="2 5" id="KW-0812">Transmembrane</keyword>
<dbReference type="PIRSF" id="PIRSF006648">
    <property type="entry name" value="DrrB"/>
    <property type="match status" value="1"/>
</dbReference>
<dbReference type="PANTHER" id="PTHR43229:SF2">
    <property type="entry name" value="NODULATION PROTEIN J"/>
    <property type="match status" value="1"/>
</dbReference>
<dbReference type="InParanoid" id="A0A0D2JBJ6"/>
<dbReference type="PANTHER" id="PTHR43229">
    <property type="entry name" value="NODULATION PROTEIN J"/>
    <property type="match status" value="1"/>
</dbReference>
<dbReference type="RefSeq" id="WP_044349778.1">
    <property type="nucleotide sequence ID" value="NZ_AZAC01000018.1"/>
</dbReference>
<dbReference type="InterPro" id="IPR013525">
    <property type="entry name" value="ABC2_TM"/>
</dbReference>
<dbReference type="PROSITE" id="PS51012">
    <property type="entry name" value="ABC_TM2"/>
    <property type="match status" value="1"/>
</dbReference>
<evidence type="ECO:0000313" key="7">
    <source>
        <dbReference type="EMBL" id="KIX13126.1"/>
    </source>
</evidence>
<dbReference type="InterPro" id="IPR000412">
    <property type="entry name" value="ABC_2_transport"/>
</dbReference>
<feature type="transmembrane region" description="Helical" evidence="5">
    <location>
        <begin position="216"/>
        <end position="237"/>
    </location>
</feature>
<feature type="transmembrane region" description="Helical" evidence="5">
    <location>
        <begin position="164"/>
        <end position="187"/>
    </location>
</feature>
<dbReference type="GO" id="GO:0140359">
    <property type="term" value="F:ABC-type transporter activity"/>
    <property type="evidence" value="ECO:0007669"/>
    <property type="project" value="InterPro"/>
</dbReference>
<dbReference type="GO" id="GO:0043190">
    <property type="term" value="C:ATP-binding cassette (ABC) transporter complex"/>
    <property type="evidence" value="ECO:0007669"/>
    <property type="project" value="InterPro"/>
</dbReference>
<evidence type="ECO:0000313" key="8">
    <source>
        <dbReference type="Proteomes" id="UP000032233"/>
    </source>
</evidence>
<dbReference type="EMBL" id="AZAC01000018">
    <property type="protein sequence ID" value="KIX13126.1"/>
    <property type="molecule type" value="Genomic_DNA"/>
</dbReference>
<keyword evidence="5" id="KW-0813">Transport</keyword>
<dbReference type="InterPro" id="IPR047817">
    <property type="entry name" value="ABC2_TM_bact-type"/>
</dbReference>
<dbReference type="Proteomes" id="UP000032233">
    <property type="component" value="Unassembled WGS sequence"/>
</dbReference>
<keyword evidence="8" id="KW-1185">Reference proteome</keyword>
<protein>
    <recommendedName>
        <fullName evidence="5">Transport permease protein</fullName>
    </recommendedName>
</protein>
<name>A0A0D2JBJ6_9BACT</name>
<feature type="transmembrane region" description="Helical" evidence="5">
    <location>
        <begin position="128"/>
        <end position="152"/>
    </location>
</feature>
<keyword evidence="5" id="KW-1003">Cell membrane</keyword>
<comment type="subcellular location">
    <subcellularLocation>
        <location evidence="5">Cell membrane</location>
        <topology evidence="5">Multi-pass membrane protein</topology>
    </subcellularLocation>
    <subcellularLocation>
        <location evidence="1">Membrane</location>
        <topology evidence="1">Multi-pass membrane protein</topology>
    </subcellularLocation>
</comment>
<keyword evidence="3 5" id="KW-1133">Transmembrane helix</keyword>
<comment type="caution">
    <text evidence="7">The sequence shown here is derived from an EMBL/GenBank/DDBJ whole genome shotgun (WGS) entry which is preliminary data.</text>
</comment>
<feature type="domain" description="ABC transmembrane type-2" evidence="6">
    <location>
        <begin position="15"/>
        <end position="240"/>
    </location>
</feature>
<organism evidence="7 8">
    <name type="scientific">Dethiosulfatarculus sandiegensis</name>
    <dbReference type="NCBI Taxonomy" id="1429043"/>
    <lineage>
        <taxon>Bacteria</taxon>
        <taxon>Pseudomonadati</taxon>
        <taxon>Thermodesulfobacteriota</taxon>
        <taxon>Desulfarculia</taxon>
        <taxon>Desulfarculales</taxon>
        <taxon>Desulfarculaceae</taxon>
        <taxon>Dethiosulfatarculus</taxon>
    </lineage>
</organism>
<evidence type="ECO:0000256" key="2">
    <source>
        <dbReference type="ARBA" id="ARBA00022692"/>
    </source>
</evidence>
<evidence type="ECO:0000256" key="5">
    <source>
        <dbReference type="RuleBase" id="RU361157"/>
    </source>
</evidence>
<dbReference type="Pfam" id="PF01061">
    <property type="entry name" value="ABC2_membrane"/>
    <property type="match status" value="1"/>
</dbReference>